<evidence type="ECO:0000256" key="12">
    <source>
        <dbReference type="RuleBase" id="RU000679"/>
    </source>
</evidence>
<evidence type="ECO:0000256" key="11">
    <source>
        <dbReference type="ARBA" id="ARBA00023303"/>
    </source>
</evidence>
<dbReference type="EnsemblMetazoa" id="SCAU012109-RA">
    <property type="protein sequence ID" value="SCAU012109-PA"/>
    <property type="gene ID" value="SCAU012109"/>
</dbReference>
<keyword evidence="15" id="KW-1185">Reference proteome</keyword>
<evidence type="ECO:0000256" key="7">
    <source>
        <dbReference type="ARBA" id="ARBA00023053"/>
    </source>
</evidence>
<proteinExistence type="inferred from homology"/>
<keyword evidence="5 12" id="KW-0812">Transmembrane</keyword>
<feature type="transmembrane region" description="Helical" evidence="13">
    <location>
        <begin position="20"/>
        <end position="38"/>
    </location>
</feature>
<evidence type="ECO:0000256" key="5">
    <source>
        <dbReference type="ARBA" id="ARBA00022692"/>
    </source>
</evidence>
<feature type="transmembrane region" description="Helical" evidence="13">
    <location>
        <begin position="399"/>
        <end position="426"/>
    </location>
</feature>
<evidence type="ECO:0000313" key="15">
    <source>
        <dbReference type="Proteomes" id="UP000095300"/>
    </source>
</evidence>
<dbReference type="PANTHER" id="PTHR11690">
    <property type="entry name" value="AMILORIDE-SENSITIVE SODIUM CHANNEL-RELATED"/>
    <property type="match status" value="1"/>
</dbReference>
<keyword evidence="9 13" id="KW-0472">Membrane</keyword>
<dbReference type="VEuPathDB" id="VectorBase:SCAU012109"/>
<dbReference type="InterPro" id="IPR001873">
    <property type="entry name" value="ENaC"/>
</dbReference>
<evidence type="ECO:0000256" key="10">
    <source>
        <dbReference type="ARBA" id="ARBA00023201"/>
    </source>
</evidence>
<dbReference type="PANTHER" id="PTHR11690:SF285">
    <property type="entry name" value="PICKPOCKET 3"/>
    <property type="match status" value="1"/>
</dbReference>
<evidence type="ECO:0000313" key="14">
    <source>
        <dbReference type="EnsemblMetazoa" id="SCAU012109-PA"/>
    </source>
</evidence>
<dbReference type="OrthoDB" id="5874059at2759"/>
<keyword evidence="8 12" id="KW-0406">Ion transport</keyword>
<organism evidence="14 15">
    <name type="scientific">Stomoxys calcitrans</name>
    <name type="common">Stable fly</name>
    <name type="synonym">Conops calcitrans</name>
    <dbReference type="NCBI Taxonomy" id="35570"/>
    <lineage>
        <taxon>Eukaryota</taxon>
        <taxon>Metazoa</taxon>
        <taxon>Ecdysozoa</taxon>
        <taxon>Arthropoda</taxon>
        <taxon>Hexapoda</taxon>
        <taxon>Insecta</taxon>
        <taxon>Pterygota</taxon>
        <taxon>Neoptera</taxon>
        <taxon>Endopterygota</taxon>
        <taxon>Diptera</taxon>
        <taxon>Brachycera</taxon>
        <taxon>Muscomorpha</taxon>
        <taxon>Muscoidea</taxon>
        <taxon>Muscidae</taxon>
        <taxon>Stomoxys</taxon>
    </lineage>
</organism>
<keyword evidence="4 12" id="KW-0894">Sodium channel</keyword>
<sequence length="525" mass="60402">MGEETGILAFKLMVNRNLHIFERLFWLFTFIGSIYGALEISTLQLSRFLKSPTVISVDRNYRDWVGYMPAITLCYYDHIDSYKANEFILENWNVSIVDEDYFYYMDFLYAVVNASASNYVDLAKFAEDKRFDDVDLYDLIQAIDRPFEQIINTYEGNFEVPVMSVMTERGSCYVINSSMGEVLAGNAKFGQISFDDLKKPLQCHFGKQQCFIKIDLLESTGMIDVHSPFEISSSDSSNIALHKSDEIVASYKVLETVASTNLRSLNVDQRKCVFHDEETSELKIYSKSVCLAKCRATMAVEMCNCVPFFYTFLDGPSCNPAGFECLLDFKWPVWALHICKCPNTCIEMEYTIHTLKKSSWGGSTLDETKTDVVTSSFRWDLIPPKVRMRRDVVFSFEDLLVSFGGTMALFLGISFISIISFVYSLVRHLSADFLSLSKCIYRSCRKLSRRLENRRRMQTMLERNLLEVRPTKRLSPVDSVKKRRELLLKLRYKDSDGALDVENIDDDGEEMINDGNPSSLYEFLN</sequence>
<keyword evidence="11 12" id="KW-0407">Ion channel</keyword>
<keyword evidence="6 13" id="KW-1133">Transmembrane helix</keyword>
<reference evidence="14" key="1">
    <citation type="submission" date="2020-05" db="UniProtKB">
        <authorList>
            <consortium name="EnsemblMetazoa"/>
        </authorList>
    </citation>
    <scope>IDENTIFICATION</scope>
    <source>
        <strain evidence="14">USDA</strain>
    </source>
</reference>
<dbReference type="Gene3D" id="1.10.287.820">
    <property type="entry name" value="Acid-sensing ion channel domain"/>
    <property type="match status" value="1"/>
</dbReference>
<dbReference type="STRING" id="35570.A0A1I8PY05"/>
<accession>A0A1I8PY05</accession>
<evidence type="ECO:0000256" key="6">
    <source>
        <dbReference type="ARBA" id="ARBA00022989"/>
    </source>
</evidence>
<keyword evidence="10 12" id="KW-0739">Sodium transport</keyword>
<dbReference type="Gene3D" id="1.10.287.770">
    <property type="entry name" value="YojJ-like"/>
    <property type="match status" value="1"/>
</dbReference>
<dbReference type="AlphaFoldDB" id="A0A1I8PY05"/>
<comment type="subcellular location">
    <subcellularLocation>
        <location evidence="1">Membrane</location>
        <topology evidence="1">Multi-pass membrane protein</topology>
    </subcellularLocation>
</comment>
<dbReference type="GO" id="GO:0005886">
    <property type="term" value="C:plasma membrane"/>
    <property type="evidence" value="ECO:0007669"/>
    <property type="project" value="TreeGrafter"/>
</dbReference>
<protein>
    <recommendedName>
        <fullName evidence="16">Sodium channel protein Nach</fullName>
    </recommendedName>
</protein>
<evidence type="ECO:0000256" key="1">
    <source>
        <dbReference type="ARBA" id="ARBA00004141"/>
    </source>
</evidence>
<comment type="similarity">
    <text evidence="2 12">Belongs to the amiloride-sensitive sodium channel (TC 1.A.6) family.</text>
</comment>
<evidence type="ECO:0000256" key="9">
    <source>
        <dbReference type="ARBA" id="ARBA00023136"/>
    </source>
</evidence>
<evidence type="ECO:0000256" key="3">
    <source>
        <dbReference type="ARBA" id="ARBA00022448"/>
    </source>
</evidence>
<dbReference type="GO" id="GO:0015280">
    <property type="term" value="F:ligand-gated sodium channel activity"/>
    <property type="evidence" value="ECO:0007669"/>
    <property type="project" value="TreeGrafter"/>
</dbReference>
<keyword evidence="3 12" id="KW-0813">Transport</keyword>
<evidence type="ECO:0000256" key="4">
    <source>
        <dbReference type="ARBA" id="ARBA00022461"/>
    </source>
</evidence>
<name>A0A1I8PY05_STOCA</name>
<dbReference type="Proteomes" id="UP000095300">
    <property type="component" value="Unassembled WGS sequence"/>
</dbReference>
<evidence type="ECO:0000256" key="2">
    <source>
        <dbReference type="ARBA" id="ARBA00007193"/>
    </source>
</evidence>
<evidence type="ECO:0008006" key="16">
    <source>
        <dbReference type="Google" id="ProtNLM"/>
    </source>
</evidence>
<gene>
    <name evidence="14" type="primary">106095906</name>
</gene>
<dbReference type="Pfam" id="PF00858">
    <property type="entry name" value="ASC"/>
    <property type="match status" value="1"/>
</dbReference>
<evidence type="ECO:0000256" key="13">
    <source>
        <dbReference type="SAM" id="Phobius"/>
    </source>
</evidence>
<keyword evidence="7" id="KW-0915">Sodium</keyword>
<evidence type="ECO:0000256" key="8">
    <source>
        <dbReference type="ARBA" id="ARBA00023065"/>
    </source>
</evidence>